<comment type="caution">
    <text evidence="1">The sequence shown here is derived from an EMBL/GenBank/DDBJ whole genome shotgun (WGS) entry which is preliminary data.</text>
</comment>
<evidence type="ECO:0000313" key="2">
    <source>
        <dbReference type="Proteomes" id="UP000499080"/>
    </source>
</evidence>
<name>A0A4Y2JTJ8_ARAVE</name>
<dbReference type="Proteomes" id="UP000499080">
    <property type="component" value="Unassembled WGS sequence"/>
</dbReference>
<sequence>MPASPWSKFRLLPSGAQERSSEFRLGIVESKHELGIDCTSRKWQFHRSGNKLPECSEAPLRKGMELEWE</sequence>
<organism evidence="1 2">
    <name type="scientific">Araneus ventricosus</name>
    <name type="common">Orbweaver spider</name>
    <name type="synonym">Epeira ventricosa</name>
    <dbReference type="NCBI Taxonomy" id="182803"/>
    <lineage>
        <taxon>Eukaryota</taxon>
        <taxon>Metazoa</taxon>
        <taxon>Ecdysozoa</taxon>
        <taxon>Arthropoda</taxon>
        <taxon>Chelicerata</taxon>
        <taxon>Arachnida</taxon>
        <taxon>Araneae</taxon>
        <taxon>Araneomorphae</taxon>
        <taxon>Entelegynae</taxon>
        <taxon>Araneoidea</taxon>
        <taxon>Araneidae</taxon>
        <taxon>Araneus</taxon>
    </lineage>
</organism>
<gene>
    <name evidence="1" type="ORF">AVEN_72431_1</name>
</gene>
<keyword evidence="2" id="KW-1185">Reference proteome</keyword>
<protein>
    <submittedName>
        <fullName evidence="1">Uncharacterized protein</fullName>
    </submittedName>
</protein>
<proteinExistence type="predicted"/>
<dbReference type="EMBL" id="BGPR01003824">
    <property type="protein sequence ID" value="GBM92848.1"/>
    <property type="molecule type" value="Genomic_DNA"/>
</dbReference>
<reference evidence="1 2" key="1">
    <citation type="journal article" date="2019" name="Sci. Rep.">
        <title>Orb-weaving spider Araneus ventricosus genome elucidates the spidroin gene catalogue.</title>
        <authorList>
            <person name="Kono N."/>
            <person name="Nakamura H."/>
            <person name="Ohtoshi R."/>
            <person name="Moran D.A.P."/>
            <person name="Shinohara A."/>
            <person name="Yoshida Y."/>
            <person name="Fujiwara M."/>
            <person name="Mori M."/>
            <person name="Tomita M."/>
            <person name="Arakawa K."/>
        </authorList>
    </citation>
    <scope>NUCLEOTIDE SEQUENCE [LARGE SCALE GENOMIC DNA]</scope>
</reference>
<evidence type="ECO:0000313" key="1">
    <source>
        <dbReference type="EMBL" id="GBM92848.1"/>
    </source>
</evidence>
<accession>A0A4Y2JTJ8</accession>
<dbReference type="AlphaFoldDB" id="A0A4Y2JTJ8"/>